<evidence type="ECO:0000313" key="2">
    <source>
        <dbReference type="EMBL" id="PWA56162.1"/>
    </source>
</evidence>
<dbReference type="PANTHER" id="PTHR31694:SF12">
    <property type="entry name" value="DESICCATION-LIKE PROTEIN"/>
    <property type="match status" value="1"/>
</dbReference>
<dbReference type="EMBL" id="PKPP01006548">
    <property type="protein sequence ID" value="PWA56162.1"/>
    <property type="molecule type" value="Genomic_DNA"/>
</dbReference>
<accession>A0A2U1M4I3</accession>
<gene>
    <name evidence="2" type="ORF">CTI12_AA423790</name>
</gene>
<proteinExistence type="predicted"/>
<dbReference type="PANTHER" id="PTHR31694">
    <property type="entry name" value="DESICCATION-LIKE PROTEIN"/>
    <property type="match status" value="1"/>
</dbReference>
<dbReference type="InterPro" id="IPR052965">
    <property type="entry name" value="Pigment-catalase-like"/>
</dbReference>
<sequence>MVVIVVVTSVRMVNRAMEVVVKRRCYALEKNKRGEFGSSGSGFFQSLNQSHGAVFHRSILRRATFSAPEDDIDPDARKNIPKSDKDIFEFALNLEYLEAEFFLYGSLGKGLDYIQPNLTGGGPRPIGARIAKLTPFIRNVITQFGFQEVGHIRAIKNIVPGFARPLLNLSPLTFATTMNKAFGRPLFPPFNPYANDLNYLLASYIIPYVGLTGYVGANQKLQSSSSKLVFFLFFLFFCYLRLCDYIRYSAKTAHSKFVFSF</sequence>
<keyword evidence="1" id="KW-0472">Membrane</keyword>
<dbReference type="AlphaFoldDB" id="A0A2U1M4I3"/>
<name>A0A2U1M4I3_ARTAN</name>
<dbReference type="Pfam" id="PF13668">
    <property type="entry name" value="Ferritin_2"/>
    <property type="match status" value="1"/>
</dbReference>
<reference evidence="2 3" key="1">
    <citation type="journal article" date="2018" name="Mol. Plant">
        <title>The genome of Artemisia annua provides insight into the evolution of Asteraceae family and artemisinin biosynthesis.</title>
        <authorList>
            <person name="Shen Q."/>
            <person name="Zhang L."/>
            <person name="Liao Z."/>
            <person name="Wang S."/>
            <person name="Yan T."/>
            <person name="Shi P."/>
            <person name="Liu M."/>
            <person name="Fu X."/>
            <person name="Pan Q."/>
            <person name="Wang Y."/>
            <person name="Lv Z."/>
            <person name="Lu X."/>
            <person name="Zhang F."/>
            <person name="Jiang W."/>
            <person name="Ma Y."/>
            <person name="Chen M."/>
            <person name="Hao X."/>
            <person name="Li L."/>
            <person name="Tang Y."/>
            <person name="Lv G."/>
            <person name="Zhou Y."/>
            <person name="Sun X."/>
            <person name="Brodelius P.E."/>
            <person name="Rose J.K.C."/>
            <person name="Tang K."/>
        </authorList>
    </citation>
    <scope>NUCLEOTIDE SEQUENCE [LARGE SCALE GENOMIC DNA]</scope>
    <source>
        <strain evidence="3">cv. Huhao1</strain>
        <tissue evidence="2">Leaf</tissue>
    </source>
</reference>
<evidence type="ECO:0000256" key="1">
    <source>
        <dbReference type="SAM" id="Phobius"/>
    </source>
</evidence>
<dbReference type="OrthoDB" id="1001765at2759"/>
<evidence type="ECO:0000313" key="3">
    <source>
        <dbReference type="Proteomes" id="UP000245207"/>
    </source>
</evidence>
<comment type="caution">
    <text evidence="2">The sequence shown here is derived from an EMBL/GenBank/DDBJ whole genome shotgun (WGS) entry which is preliminary data.</text>
</comment>
<dbReference type="Proteomes" id="UP000245207">
    <property type="component" value="Unassembled WGS sequence"/>
</dbReference>
<organism evidence="2 3">
    <name type="scientific">Artemisia annua</name>
    <name type="common">Sweet wormwood</name>
    <dbReference type="NCBI Taxonomy" id="35608"/>
    <lineage>
        <taxon>Eukaryota</taxon>
        <taxon>Viridiplantae</taxon>
        <taxon>Streptophyta</taxon>
        <taxon>Embryophyta</taxon>
        <taxon>Tracheophyta</taxon>
        <taxon>Spermatophyta</taxon>
        <taxon>Magnoliopsida</taxon>
        <taxon>eudicotyledons</taxon>
        <taxon>Gunneridae</taxon>
        <taxon>Pentapetalae</taxon>
        <taxon>asterids</taxon>
        <taxon>campanulids</taxon>
        <taxon>Asterales</taxon>
        <taxon>Asteraceae</taxon>
        <taxon>Asteroideae</taxon>
        <taxon>Anthemideae</taxon>
        <taxon>Artemisiinae</taxon>
        <taxon>Artemisia</taxon>
    </lineage>
</organism>
<dbReference type="STRING" id="35608.A0A2U1M4I3"/>
<keyword evidence="1" id="KW-0812">Transmembrane</keyword>
<feature type="transmembrane region" description="Helical" evidence="1">
    <location>
        <begin position="228"/>
        <end position="248"/>
    </location>
</feature>
<keyword evidence="1" id="KW-1133">Transmembrane helix</keyword>
<feature type="transmembrane region" description="Helical" evidence="1">
    <location>
        <begin position="197"/>
        <end position="216"/>
    </location>
</feature>
<keyword evidence="3" id="KW-1185">Reference proteome</keyword>
<protein>
    <submittedName>
        <fullName evidence="2">Desiccation-related protein PCC13-62</fullName>
    </submittedName>
</protein>